<name>A0A830FNV6_HALAR</name>
<protein>
    <submittedName>
        <fullName evidence="1">Uncharacterized protein</fullName>
    </submittedName>
</protein>
<reference evidence="1" key="1">
    <citation type="journal article" date="2014" name="Int. J. Syst. Evol. Microbiol.">
        <title>Complete genome sequence of Corynebacterium casei LMG S-19264T (=DSM 44701T), isolated from a smear-ripened cheese.</title>
        <authorList>
            <consortium name="US DOE Joint Genome Institute (JGI-PGF)"/>
            <person name="Walter F."/>
            <person name="Albersmeier A."/>
            <person name="Kalinowski J."/>
            <person name="Ruckert C."/>
        </authorList>
    </citation>
    <scope>NUCLEOTIDE SEQUENCE</scope>
    <source>
        <strain evidence="1">JCM 15759</strain>
    </source>
</reference>
<evidence type="ECO:0000313" key="2">
    <source>
        <dbReference type="Proteomes" id="UP000656367"/>
    </source>
</evidence>
<reference evidence="1" key="2">
    <citation type="submission" date="2020-09" db="EMBL/GenBank/DDBJ databases">
        <authorList>
            <person name="Sun Q."/>
            <person name="Ohkuma M."/>
        </authorList>
    </citation>
    <scope>NUCLEOTIDE SEQUENCE</scope>
    <source>
        <strain evidence="1">JCM 15759</strain>
    </source>
</reference>
<accession>A0A830FNV6</accession>
<proteinExistence type="predicted"/>
<evidence type="ECO:0000313" key="1">
    <source>
        <dbReference type="EMBL" id="GGM42335.1"/>
    </source>
</evidence>
<dbReference type="Proteomes" id="UP000656367">
    <property type="component" value="Unassembled WGS sequence"/>
</dbReference>
<dbReference type="EMBL" id="BMON01000002">
    <property type="protein sequence ID" value="GGM42335.1"/>
    <property type="molecule type" value="Genomic_DNA"/>
</dbReference>
<sequence>MEVIEIPADTREVDHVGLGDGSARRGEAVADLDCIELAGHLTGPHKRPWHDASVAGRVGTAAFAPAGPGTVVRYYC</sequence>
<organism evidence="1 2">
    <name type="scientific">Haloarcula argentinensis</name>
    <dbReference type="NCBI Taxonomy" id="43776"/>
    <lineage>
        <taxon>Archaea</taxon>
        <taxon>Methanobacteriati</taxon>
        <taxon>Methanobacteriota</taxon>
        <taxon>Stenosarchaea group</taxon>
        <taxon>Halobacteria</taxon>
        <taxon>Halobacteriales</taxon>
        <taxon>Haloarculaceae</taxon>
        <taxon>Haloarcula</taxon>
    </lineage>
</organism>
<dbReference type="AlphaFoldDB" id="A0A830FNV6"/>
<comment type="caution">
    <text evidence="1">The sequence shown here is derived from an EMBL/GenBank/DDBJ whole genome shotgun (WGS) entry which is preliminary data.</text>
</comment>
<gene>
    <name evidence="1" type="ORF">GCM10009006_24560</name>
</gene>